<dbReference type="AlphaFoldDB" id="A0A4S8QB75"/>
<dbReference type="Proteomes" id="UP000308760">
    <property type="component" value="Unassembled WGS sequence"/>
</dbReference>
<evidence type="ECO:0000313" key="2">
    <source>
        <dbReference type="Proteomes" id="UP000308760"/>
    </source>
</evidence>
<organism evidence="1 2">
    <name type="scientific">Glycomyces buryatensis</name>
    <dbReference type="NCBI Taxonomy" id="2570927"/>
    <lineage>
        <taxon>Bacteria</taxon>
        <taxon>Bacillati</taxon>
        <taxon>Actinomycetota</taxon>
        <taxon>Actinomycetes</taxon>
        <taxon>Glycomycetales</taxon>
        <taxon>Glycomycetaceae</taxon>
        <taxon>Glycomyces</taxon>
    </lineage>
</organism>
<accession>A0A4S8QB75</accession>
<name>A0A4S8QB75_9ACTN</name>
<protein>
    <submittedName>
        <fullName evidence="1">Uncharacterized protein</fullName>
    </submittedName>
</protein>
<evidence type="ECO:0000313" key="1">
    <source>
        <dbReference type="EMBL" id="THV41773.1"/>
    </source>
</evidence>
<dbReference type="OrthoDB" id="6691177at2"/>
<reference evidence="2" key="1">
    <citation type="submission" date="2019-04" db="EMBL/GenBank/DDBJ databases">
        <title>Nocardioides xinjiangensis sp. nov.</title>
        <authorList>
            <person name="Liu S."/>
        </authorList>
    </citation>
    <scope>NUCLEOTIDE SEQUENCE [LARGE SCALE GENOMIC DNA]</scope>
    <source>
        <strain evidence="2">18</strain>
    </source>
</reference>
<dbReference type="EMBL" id="STGY01000041">
    <property type="protein sequence ID" value="THV41773.1"/>
    <property type="molecule type" value="Genomic_DNA"/>
</dbReference>
<proteinExistence type="predicted"/>
<comment type="caution">
    <text evidence="1">The sequence shown here is derived from an EMBL/GenBank/DDBJ whole genome shotgun (WGS) entry which is preliminary data.</text>
</comment>
<gene>
    <name evidence="1" type="ORF">FAB82_10340</name>
</gene>
<reference evidence="1 2" key="2">
    <citation type="submission" date="2019-05" db="EMBL/GenBank/DDBJ databases">
        <title>Glycomyces buryatensis sp. nov.</title>
        <authorList>
            <person name="Nikitina E."/>
        </authorList>
    </citation>
    <scope>NUCLEOTIDE SEQUENCE [LARGE SCALE GENOMIC DNA]</scope>
    <source>
        <strain evidence="1 2">18</strain>
    </source>
</reference>
<sequence>MNLYFSEYFEVGTDALKEYGAFDISVVSDLPLFVDPFLLFNSENDEYQALHGQIIDYLTFLRSKTEENPNHDLLRNLYCFQEVKQNWLGFTLFGNGGSGLGMDFARSLNESLGSILNNFGQEQVTAGTHLEKLALIKSGVGRDNISDFTTNLIKDYLLEYTQEFTIRHVPAAKQDQFWVRRARFNFETESWETRRYILPKLGSDFVLLTPQDILTRDESWINKGDMFRNFERIPAAIEDESLRAQVNNYLWKRLSRKSTKEEKKTVAQAVFRQFPELIDYYIRSREINGREASHSSSMRVDDVHQVLVAQLKQAIADLSARTDFYQKPWTSLEESLERVKVFKDYVENKDGYKLINRKGKPFSREEEVQLFFGLLWCMTEFDVNREPNNGRGPVDFKISYGSGDKSLIEFKLASNSHLKRNLEKQVEIYKKANNTNKAVKVIICYSRADEIKVANILRVLNLTGDPYVIVVDARNDNKPSASKA</sequence>
<keyword evidence="2" id="KW-1185">Reference proteome</keyword>
<dbReference type="RefSeq" id="WP_136534458.1">
    <property type="nucleotide sequence ID" value="NZ_STGY01000041.1"/>
</dbReference>